<dbReference type="InterPro" id="IPR055166">
    <property type="entry name" value="Transc_reg_Sar_Rot_HTH"/>
</dbReference>
<keyword evidence="4" id="KW-0238">DNA-binding</keyword>
<gene>
    <name evidence="7" type="ORF">M0H32_25170</name>
</gene>
<reference evidence="7" key="1">
    <citation type="submission" date="2022-04" db="EMBL/GenBank/DDBJ databases">
        <title>Roseibium sp. CAU 1639 isolated from mud.</title>
        <authorList>
            <person name="Kim W."/>
        </authorList>
    </citation>
    <scope>NUCLEOTIDE SEQUENCE</scope>
    <source>
        <strain evidence="7">CAU 1639</strain>
    </source>
</reference>
<dbReference type="PANTHER" id="PTHR33164:SF5">
    <property type="entry name" value="ORGANIC HYDROPEROXIDE RESISTANCE TRANSCRIPTIONAL REGULATOR"/>
    <property type="match status" value="1"/>
</dbReference>
<comment type="caution">
    <text evidence="7">The sequence shown here is derived from an EMBL/GenBank/DDBJ whole genome shotgun (WGS) entry which is preliminary data.</text>
</comment>
<evidence type="ECO:0000256" key="1">
    <source>
        <dbReference type="ARBA" id="ARBA00004496"/>
    </source>
</evidence>
<evidence type="ECO:0000313" key="7">
    <source>
        <dbReference type="EMBL" id="MCK7615474.1"/>
    </source>
</evidence>
<dbReference type="PANTHER" id="PTHR33164">
    <property type="entry name" value="TRANSCRIPTIONAL REGULATOR, MARR FAMILY"/>
    <property type="match status" value="1"/>
</dbReference>
<keyword evidence="5" id="KW-0804">Transcription</keyword>
<evidence type="ECO:0000256" key="2">
    <source>
        <dbReference type="ARBA" id="ARBA00022490"/>
    </source>
</evidence>
<accession>A0ABT0H1A1</accession>
<keyword evidence="3" id="KW-0805">Transcription regulation</keyword>
<keyword evidence="2" id="KW-0963">Cytoplasm</keyword>
<evidence type="ECO:0000313" key="8">
    <source>
        <dbReference type="Proteomes" id="UP001431221"/>
    </source>
</evidence>
<dbReference type="Pfam" id="PF22381">
    <property type="entry name" value="Staph_reg_Sar_Rot"/>
    <property type="match status" value="1"/>
</dbReference>
<organism evidence="7 8">
    <name type="scientific">Roseibium sediminicola</name>
    <dbReference type="NCBI Taxonomy" id="2933272"/>
    <lineage>
        <taxon>Bacteria</taxon>
        <taxon>Pseudomonadati</taxon>
        <taxon>Pseudomonadota</taxon>
        <taxon>Alphaproteobacteria</taxon>
        <taxon>Hyphomicrobiales</taxon>
        <taxon>Stappiaceae</taxon>
        <taxon>Roseibium</taxon>
    </lineage>
</organism>
<proteinExistence type="predicted"/>
<dbReference type="Proteomes" id="UP001431221">
    <property type="component" value="Unassembled WGS sequence"/>
</dbReference>
<dbReference type="Gene3D" id="1.10.10.10">
    <property type="entry name" value="Winged helix-like DNA-binding domain superfamily/Winged helix DNA-binding domain"/>
    <property type="match status" value="1"/>
</dbReference>
<evidence type="ECO:0000256" key="3">
    <source>
        <dbReference type="ARBA" id="ARBA00023015"/>
    </source>
</evidence>
<evidence type="ECO:0000256" key="5">
    <source>
        <dbReference type="ARBA" id="ARBA00023163"/>
    </source>
</evidence>
<evidence type="ECO:0000259" key="6">
    <source>
        <dbReference type="PROSITE" id="PS50995"/>
    </source>
</evidence>
<dbReference type="SMART" id="SM00347">
    <property type="entry name" value="HTH_MARR"/>
    <property type="match status" value="1"/>
</dbReference>
<dbReference type="InterPro" id="IPR036390">
    <property type="entry name" value="WH_DNA-bd_sf"/>
</dbReference>
<dbReference type="RefSeq" id="WP_248159026.1">
    <property type="nucleotide sequence ID" value="NZ_JALNMJ010000026.1"/>
</dbReference>
<keyword evidence="8" id="KW-1185">Reference proteome</keyword>
<dbReference type="InterPro" id="IPR036388">
    <property type="entry name" value="WH-like_DNA-bd_sf"/>
</dbReference>
<feature type="domain" description="HTH marR-type" evidence="6">
    <location>
        <begin position="26"/>
        <end position="156"/>
    </location>
</feature>
<name>A0ABT0H1A1_9HYPH</name>
<comment type="subcellular location">
    <subcellularLocation>
        <location evidence="1">Cytoplasm</location>
    </subcellularLocation>
</comment>
<dbReference type="InterPro" id="IPR039422">
    <property type="entry name" value="MarR/SlyA-like"/>
</dbReference>
<evidence type="ECO:0000256" key="4">
    <source>
        <dbReference type="ARBA" id="ARBA00023125"/>
    </source>
</evidence>
<sequence>MSNPTDRPGKSAPGANTATGHHEDLDDFLCFAVYEANLAFNQLYRSLLDDLGLTYPQYLVMTLLWRRDVRAVKEIGDALSLEYNTVTPLIKRLEAMDLVSRVRDLEDQRVVKVSLTAGGKALEKQARHIPQCVADASGLSMKAFTELKSSLEDLRNNLKSREEPS</sequence>
<dbReference type="InterPro" id="IPR000835">
    <property type="entry name" value="HTH_MarR-typ"/>
</dbReference>
<dbReference type="PRINTS" id="PR00598">
    <property type="entry name" value="HTHMARR"/>
</dbReference>
<dbReference type="EMBL" id="JALNMJ010000026">
    <property type="protein sequence ID" value="MCK7615474.1"/>
    <property type="molecule type" value="Genomic_DNA"/>
</dbReference>
<dbReference type="PROSITE" id="PS50995">
    <property type="entry name" value="HTH_MARR_2"/>
    <property type="match status" value="1"/>
</dbReference>
<protein>
    <submittedName>
        <fullName evidence="7">MarR family transcriptional regulator</fullName>
    </submittedName>
</protein>
<dbReference type="SUPFAM" id="SSF46785">
    <property type="entry name" value="Winged helix' DNA-binding domain"/>
    <property type="match status" value="1"/>
</dbReference>